<dbReference type="PANTHER" id="PTHR46825">
    <property type="entry name" value="D-ALANYL-D-ALANINE-CARBOXYPEPTIDASE/ENDOPEPTIDASE AMPH"/>
    <property type="match status" value="1"/>
</dbReference>
<dbReference type="InterPro" id="IPR001466">
    <property type="entry name" value="Beta-lactam-related"/>
</dbReference>
<dbReference type="SUPFAM" id="SSF56601">
    <property type="entry name" value="beta-lactamase/transpeptidase-like"/>
    <property type="match status" value="1"/>
</dbReference>
<organism evidence="3 4">
    <name type="scientific">Flavobacterium flavipigmentatum</name>
    <dbReference type="NCBI Taxonomy" id="2893884"/>
    <lineage>
        <taxon>Bacteria</taxon>
        <taxon>Pseudomonadati</taxon>
        <taxon>Bacteroidota</taxon>
        <taxon>Flavobacteriia</taxon>
        <taxon>Flavobacteriales</taxon>
        <taxon>Flavobacteriaceae</taxon>
        <taxon>Flavobacterium</taxon>
    </lineage>
</organism>
<evidence type="ECO:0000313" key="4">
    <source>
        <dbReference type="Proteomes" id="UP001270053"/>
    </source>
</evidence>
<name>A0AAJ2W0G8_9FLAO</name>
<dbReference type="RefSeq" id="WP_229973448.1">
    <property type="nucleotide sequence ID" value="NZ_CP087133.1"/>
</dbReference>
<dbReference type="Gene3D" id="1.25.40.10">
    <property type="entry name" value="Tetratricopeptide repeat domain"/>
    <property type="match status" value="1"/>
</dbReference>
<dbReference type="Gene3D" id="3.40.710.10">
    <property type="entry name" value="DD-peptidase/beta-lactamase superfamily"/>
    <property type="match status" value="1"/>
</dbReference>
<keyword evidence="5" id="KW-1185">Reference proteome</keyword>
<dbReference type="PANTHER" id="PTHR46825:SF9">
    <property type="entry name" value="BETA-LACTAMASE-RELATED DOMAIN-CONTAINING PROTEIN"/>
    <property type="match status" value="1"/>
</dbReference>
<dbReference type="EMBL" id="JAWXVH010000002">
    <property type="protein sequence ID" value="MDX6185095.1"/>
    <property type="molecule type" value="Genomic_DNA"/>
</dbReference>
<dbReference type="InterPro" id="IPR012338">
    <property type="entry name" value="Beta-lactam/transpept-like"/>
</dbReference>
<dbReference type="Pfam" id="PF00144">
    <property type="entry name" value="Beta-lactamase"/>
    <property type="match status" value="1"/>
</dbReference>
<accession>A0AAJ2W0G8</accession>
<proteinExistence type="predicted"/>
<comment type="caution">
    <text evidence="3">The sequence shown here is derived from an EMBL/GenBank/DDBJ whole genome shotgun (WGS) entry which is preliminary data.</text>
</comment>
<gene>
    <name evidence="2" type="ORF">SGQ18_06860</name>
    <name evidence="3" type="ORF">SGQ44_04975</name>
</gene>
<evidence type="ECO:0000313" key="2">
    <source>
        <dbReference type="EMBL" id="MDX6181871.1"/>
    </source>
</evidence>
<evidence type="ECO:0000313" key="5">
    <source>
        <dbReference type="Proteomes" id="UP001278738"/>
    </source>
</evidence>
<keyword evidence="3" id="KW-0378">Hydrolase</keyword>
<dbReference type="InterPro" id="IPR011990">
    <property type="entry name" value="TPR-like_helical_dom_sf"/>
</dbReference>
<dbReference type="Proteomes" id="UP001278738">
    <property type="component" value="Unassembled WGS sequence"/>
</dbReference>
<protein>
    <submittedName>
        <fullName evidence="3">Serine hydrolase</fullName>
    </submittedName>
</protein>
<dbReference type="GO" id="GO:0016787">
    <property type="term" value="F:hydrolase activity"/>
    <property type="evidence" value="ECO:0007669"/>
    <property type="project" value="UniProtKB-KW"/>
</dbReference>
<dbReference type="Proteomes" id="UP001270053">
    <property type="component" value="Unassembled WGS sequence"/>
</dbReference>
<sequence>MNSKNNLKQKIDNYVKETIEFNEIPGSAIAVIKNGKVIYENNYGKSSIEENTSINENSIFRLYSTTKLISAVAVFQLIEKDKLSLEDKISKYLDNLPKEWKEVKIKNLLTHSSGLPDIVKFEDIPYSMDENEKWKRLYKKAMEFEIGNHYSYNQTNYALLSKIIEKITGLSFDEYVMKNQFPKTKNGVIFSANSSEFITNRVVTYNFNFKTNKYERFNADHGKIHNSGSGLNITLKEFINWNERLDKNILLSVKTKNAMWSSFEFENKQDDFFYGWGIYETNKIKSIGFSGGYRTSFRKFIKNDLTIIFLSNGFKNYHIEDQIINHIAGIVDEKLIDNTLLTEEKITSAFYKNDFEKATQNFNIIKNQNPTRSFENTLNTIGYNLMSNTNLIDAIKIFELNIQENPNSANAYDSLAEAYFANGQLELSKKKYQKSFDLWSGNTNAKEMLNKIELMLKKQ</sequence>
<evidence type="ECO:0000313" key="3">
    <source>
        <dbReference type="EMBL" id="MDX6185095.1"/>
    </source>
</evidence>
<dbReference type="AlphaFoldDB" id="A0AAJ2W0G8"/>
<feature type="domain" description="Beta-lactamase-related" evidence="1">
    <location>
        <begin position="12"/>
        <end position="316"/>
    </location>
</feature>
<dbReference type="EMBL" id="JAWXVG010000002">
    <property type="protein sequence ID" value="MDX6181871.1"/>
    <property type="molecule type" value="Genomic_DNA"/>
</dbReference>
<evidence type="ECO:0000259" key="1">
    <source>
        <dbReference type="Pfam" id="PF00144"/>
    </source>
</evidence>
<dbReference type="InterPro" id="IPR050491">
    <property type="entry name" value="AmpC-like"/>
</dbReference>
<dbReference type="SUPFAM" id="SSF48452">
    <property type="entry name" value="TPR-like"/>
    <property type="match status" value="1"/>
</dbReference>
<reference evidence="3 5" key="1">
    <citation type="submission" date="2023-11" db="EMBL/GenBank/DDBJ databases">
        <title>Unpublished Manusciprt.</title>
        <authorList>
            <person name="Saticioglu I.B."/>
            <person name="Ay H."/>
            <person name="Ajmi N."/>
            <person name="Altun S."/>
            <person name="Duman M."/>
        </authorList>
    </citation>
    <scope>NUCLEOTIDE SEQUENCE</scope>
    <source>
        <strain evidence="2 5">Fl-33</strain>
        <strain evidence="3">Fl-77</strain>
    </source>
</reference>